<accession>A0AAV5ABA1</accession>
<name>A0AAV5ABA1_9AGAM</name>
<evidence type="ECO:0000313" key="4">
    <source>
        <dbReference type="Proteomes" id="UP001050691"/>
    </source>
</evidence>
<dbReference type="EMBL" id="BPWL01000005">
    <property type="protein sequence ID" value="GJJ10190.1"/>
    <property type="molecule type" value="Genomic_DNA"/>
</dbReference>
<sequence>MASSYSRSIQQNPLKTREHLKSFLEEILNPLERHTSPGGALIRLGNTATHYDERAAQLETFSRPLWALGSLLAGGGYFKGTERWVKGFASGTNPDHEEFWGNMRNKDQRMVECAAIGFTLSVAKEHVWDPLDEGAKRNFEKWLGGMNDKVFANLGLSKVNSPHFSPTRMKADLDHLDTFYLGQGKVHKNIRRRIYTNKEGTGWSRDGPEGVRQLDYYSSSFAIQYAQLVYSKLAEKEDPERCKEYRQRANLFAAHFIHFFDPDGPAIPFGRSSTYRFAQASFWGALAFADVLPDGVFTWGVIKGLLLRNFRYWAKQPFLDTDGIVTLGYVYPNHNMLENYNSPGSPYWCCKSFIPLSLPESHPFWTSVEEPYPKVLLETTIGLDHPLQFVTNMGEHSFLLSSGQKCHYPLRHAAQKYGKLAYSASFGFSVPVGNESLEEIGGDSTLALSDDGGETWKVRRDTLDAKFVGNQWLQSSWKPWPDVQVDTWLIPPTNPDFKAWHIRAHRIKTGRNLISAEGGWAVYGQREDGRALEDFPADPQTNPTVQGKLEKERMALTKSSAGVSGIIDLVVPDDVRVVAPPRKGRAVRLDANSNIIFSRAVLPTLMGEHPAGEEVSKLYTAVFGIPVRDGQKDVRAGWEKEWEKVPPVPKGVLF</sequence>
<dbReference type="Pfam" id="PF20938">
    <property type="entry name" value="DUF2264_C"/>
    <property type="match status" value="1"/>
</dbReference>
<gene>
    <name evidence="3" type="ORF">Clacol_004416</name>
</gene>
<keyword evidence="4" id="KW-1185">Reference proteome</keyword>
<dbReference type="AlphaFoldDB" id="A0AAV5ABA1"/>
<dbReference type="PIRSF" id="PIRSF014753">
    <property type="entry name" value="UCP014753"/>
    <property type="match status" value="1"/>
</dbReference>
<comment type="caution">
    <text evidence="3">The sequence shown here is derived from an EMBL/GenBank/DDBJ whole genome shotgun (WGS) entry which is preliminary data.</text>
</comment>
<protein>
    <submittedName>
        <fullName evidence="3">Uncharacterized protein</fullName>
    </submittedName>
</protein>
<proteinExistence type="predicted"/>
<evidence type="ECO:0000313" key="3">
    <source>
        <dbReference type="EMBL" id="GJJ10190.1"/>
    </source>
</evidence>
<dbReference type="PANTHER" id="PTHR35339">
    <property type="entry name" value="LINALOOL DEHYDRATASE_ISOMERASE DOMAIN-CONTAINING PROTEIN"/>
    <property type="match status" value="1"/>
</dbReference>
<dbReference type="InterPro" id="IPR049237">
    <property type="entry name" value="DUF2264_C"/>
</dbReference>
<dbReference type="InterPro" id="IPR016624">
    <property type="entry name" value="UCP014753"/>
</dbReference>
<evidence type="ECO:0000259" key="2">
    <source>
        <dbReference type="Pfam" id="PF20938"/>
    </source>
</evidence>
<evidence type="ECO:0000259" key="1">
    <source>
        <dbReference type="Pfam" id="PF10022"/>
    </source>
</evidence>
<organism evidence="3 4">
    <name type="scientific">Clathrus columnatus</name>
    <dbReference type="NCBI Taxonomy" id="1419009"/>
    <lineage>
        <taxon>Eukaryota</taxon>
        <taxon>Fungi</taxon>
        <taxon>Dikarya</taxon>
        <taxon>Basidiomycota</taxon>
        <taxon>Agaricomycotina</taxon>
        <taxon>Agaricomycetes</taxon>
        <taxon>Phallomycetidae</taxon>
        <taxon>Phallales</taxon>
        <taxon>Clathraceae</taxon>
        <taxon>Clathrus</taxon>
    </lineage>
</organism>
<feature type="domain" description="DUF2264" evidence="1">
    <location>
        <begin position="16"/>
        <end position="372"/>
    </location>
</feature>
<dbReference type="PANTHER" id="PTHR35339:SF4">
    <property type="entry name" value="LINALOOL DEHYDRATASE_ISOMERASE DOMAIN-CONTAINING PROTEIN"/>
    <property type="match status" value="1"/>
</dbReference>
<feature type="domain" description="DUF2264" evidence="2">
    <location>
        <begin position="380"/>
        <end position="652"/>
    </location>
</feature>
<dbReference type="InterPro" id="IPR049349">
    <property type="entry name" value="DUF2264_N"/>
</dbReference>
<reference evidence="3" key="1">
    <citation type="submission" date="2021-10" db="EMBL/GenBank/DDBJ databases">
        <title>De novo Genome Assembly of Clathrus columnatus (Basidiomycota, Fungi) Using Illumina and Nanopore Sequence Data.</title>
        <authorList>
            <person name="Ogiso-Tanaka E."/>
            <person name="Itagaki H."/>
            <person name="Hosoya T."/>
            <person name="Hosaka K."/>
        </authorList>
    </citation>
    <scope>NUCLEOTIDE SEQUENCE</scope>
    <source>
        <strain evidence="3">MO-923</strain>
    </source>
</reference>
<dbReference type="Proteomes" id="UP001050691">
    <property type="component" value="Unassembled WGS sequence"/>
</dbReference>
<dbReference type="Pfam" id="PF10022">
    <property type="entry name" value="DUF2264"/>
    <property type="match status" value="1"/>
</dbReference>